<dbReference type="Gene3D" id="1.20.1070.10">
    <property type="entry name" value="Rhodopsin 7-helix transmembrane proteins"/>
    <property type="match status" value="2"/>
</dbReference>
<dbReference type="InterPro" id="IPR017452">
    <property type="entry name" value="GPCR_Rhodpsn_7TM"/>
</dbReference>
<feature type="transmembrane region" description="Helical" evidence="10">
    <location>
        <begin position="67"/>
        <end position="88"/>
    </location>
</feature>
<feature type="domain" description="G-protein coupled receptors family 1 profile" evidence="11">
    <location>
        <begin position="5"/>
        <end position="142"/>
    </location>
</feature>
<organism evidence="12 13">
    <name type="scientific">Elysia marginata</name>
    <dbReference type="NCBI Taxonomy" id="1093978"/>
    <lineage>
        <taxon>Eukaryota</taxon>
        <taxon>Metazoa</taxon>
        <taxon>Spiralia</taxon>
        <taxon>Lophotrochozoa</taxon>
        <taxon>Mollusca</taxon>
        <taxon>Gastropoda</taxon>
        <taxon>Heterobranchia</taxon>
        <taxon>Euthyneura</taxon>
        <taxon>Panpulmonata</taxon>
        <taxon>Sacoglossa</taxon>
        <taxon>Placobranchoidea</taxon>
        <taxon>Plakobranchidae</taxon>
        <taxon>Elysia</taxon>
    </lineage>
</organism>
<keyword evidence="13" id="KW-1185">Reference proteome</keyword>
<keyword evidence="6 10" id="KW-0472">Membrane</keyword>
<feature type="compositionally biased region" description="Polar residues" evidence="9">
    <location>
        <begin position="503"/>
        <end position="525"/>
    </location>
</feature>
<dbReference type="CDD" id="cd00637">
    <property type="entry name" value="7tm_classA_rhodopsin-like"/>
    <property type="match status" value="1"/>
</dbReference>
<feature type="transmembrane region" description="Helical" evidence="10">
    <location>
        <begin position="28"/>
        <end position="47"/>
    </location>
</feature>
<keyword evidence="7" id="KW-0675">Receptor</keyword>
<keyword evidence="4 10" id="KW-1133">Transmembrane helix</keyword>
<evidence type="ECO:0000256" key="3">
    <source>
        <dbReference type="ARBA" id="ARBA00022692"/>
    </source>
</evidence>
<dbReference type="SUPFAM" id="SSF81321">
    <property type="entry name" value="Family A G protein-coupled receptor-like"/>
    <property type="match status" value="2"/>
</dbReference>
<feature type="region of interest" description="Disordered" evidence="9">
    <location>
        <begin position="502"/>
        <end position="525"/>
    </location>
</feature>
<dbReference type="InterPro" id="IPR050569">
    <property type="entry name" value="TAAR"/>
</dbReference>
<evidence type="ECO:0000259" key="11">
    <source>
        <dbReference type="PROSITE" id="PS50262"/>
    </source>
</evidence>
<feature type="transmembrane region" description="Helical" evidence="10">
    <location>
        <begin position="169"/>
        <end position="189"/>
    </location>
</feature>
<evidence type="ECO:0000256" key="8">
    <source>
        <dbReference type="ARBA" id="ARBA00023224"/>
    </source>
</evidence>
<reference evidence="12 13" key="1">
    <citation type="journal article" date="2021" name="Elife">
        <title>Chloroplast acquisition without the gene transfer in kleptoplastic sea slugs, Plakobranchus ocellatus.</title>
        <authorList>
            <person name="Maeda T."/>
            <person name="Takahashi S."/>
            <person name="Yoshida T."/>
            <person name="Shimamura S."/>
            <person name="Takaki Y."/>
            <person name="Nagai Y."/>
            <person name="Toyoda A."/>
            <person name="Suzuki Y."/>
            <person name="Arimoto A."/>
            <person name="Ishii H."/>
            <person name="Satoh N."/>
            <person name="Nishiyama T."/>
            <person name="Hasebe M."/>
            <person name="Maruyama T."/>
            <person name="Minagawa J."/>
            <person name="Obokata J."/>
            <person name="Shigenobu S."/>
        </authorList>
    </citation>
    <scope>NUCLEOTIDE SEQUENCE [LARGE SCALE GENOMIC DNA]</scope>
</reference>
<evidence type="ECO:0000313" key="13">
    <source>
        <dbReference type="Proteomes" id="UP000762676"/>
    </source>
</evidence>
<feature type="transmembrane region" description="Helical" evidence="10">
    <location>
        <begin position="822"/>
        <end position="846"/>
    </location>
</feature>
<gene>
    <name evidence="12" type="ORF">ElyMa_002939600</name>
</gene>
<dbReference type="GO" id="GO:0005886">
    <property type="term" value="C:plasma membrane"/>
    <property type="evidence" value="ECO:0007669"/>
    <property type="project" value="UniProtKB-SubCell"/>
</dbReference>
<dbReference type="PANTHER" id="PTHR24249:SF411">
    <property type="entry name" value="G-PROTEIN COUPLED RECEPTORS FAMILY 1 PROFILE DOMAIN-CONTAINING PROTEIN"/>
    <property type="match status" value="1"/>
</dbReference>
<evidence type="ECO:0000256" key="4">
    <source>
        <dbReference type="ARBA" id="ARBA00022989"/>
    </source>
</evidence>
<name>A0AAV4I552_9GAST</name>
<sequence length="863" mass="95286">MNASIDALEDAALNSIQTIRNGMNTRNVLMGVVGILLNTVGLVLLGVSKRVRLTLKITLMSMALNDWIFMLDALLYGLGTGCWLNLYIVVGSVMVSYFVTSSLAVHNYVAVFYPLRCREILSIKRSLVLMASCWLGGYLIALAALGVNIPPGASCYVVTVMARTSTVSLSFLCLICCCFTTASSGRVLVCIRGRYRQSSLGAAKILQKRDLTNSSSGEPSSRRVRARCWPFCRSAVGPLSGQIAKSTQGLSQPRSISFISPGPRMVLVSEPTPSSSTAEDETICKYKPMNPGLYPMFAKNQPCSLQSDKAGCSKQVVDNFLVHKSSCTKEPTAVIYSRRQRSNITRRHFGTSQKLATDSLQTKTASVSGISGNTFLQVPTIMGVRRTKCIHTTNTSTEYAQRVLPSKALHPNLGDTPFIKDLDRNSVIDSETRNFSSNDVGCSRLFNIHILDQLLSKNKNKVGLGNSTSKSTLSQILNKDDNFYKLLKTSLTVPLHTGYGNVKSVSPTGTASSYQLKSSTTQNEPSKSYHLCVKGKYGKGKKFALNRKSFEGHSKNSLQSKPQECLNVSPSGNILVETSKEENISIFSEDRVANAEMHYVLKDTQKTNSPLTPENQTLMSIPHQTGLSTNLQRATESSRGMCGKISNANSNKHSSSQILLEDREFQTKFQAGLNTQEPSCSLLSPKKYSLSEPCEKDVVNELESISDLSSGDTNTLHYVRFNDQSISTTSESPSSECPLPTNISVPGTLDPTRLILHAGTPPSLTRHHRARDGSSTFWRYRTQYTLLILCGWCCFLSLPYVVYVTNLAIWVEDRERFLQSTIGVFCSSLIALNSITNPLLYAWRFVEWRDIWKRIKRRLSSRI</sequence>
<feature type="transmembrane region" description="Helical" evidence="10">
    <location>
        <begin position="127"/>
        <end position="149"/>
    </location>
</feature>
<evidence type="ECO:0000256" key="10">
    <source>
        <dbReference type="SAM" id="Phobius"/>
    </source>
</evidence>
<protein>
    <recommendedName>
        <fullName evidence="11">G-protein coupled receptors family 1 profile domain-containing protein</fullName>
    </recommendedName>
</protein>
<dbReference type="PANTHER" id="PTHR24249">
    <property type="entry name" value="HISTAMINE RECEPTOR-RELATED G-PROTEIN COUPLED RECEPTOR"/>
    <property type="match status" value="1"/>
</dbReference>
<dbReference type="EMBL" id="BMAT01006068">
    <property type="protein sequence ID" value="GFS05488.1"/>
    <property type="molecule type" value="Genomic_DNA"/>
</dbReference>
<dbReference type="GO" id="GO:0004930">
    <property type="term" value="F:G protein-coupled receptor activity"/>
    <property type="evidence" value="ECO:0007669"/>
    <property type="project" value="UniProtKB-KW"/>
</dbReference>
<evidence type="ECO:0000256" key="1">
    <source>
        <dbReference type="ARBA" id="ARBA00004651"/>
    </source>
</evidence>
<dbReference type="PROSITE" id="PS50262">
    <property type="entry name" value="G_PROTEIN_RECEP_F1_2"/>
    <property type="match status" value="1"/>
</dbReference>
<evidence type="ECO:0000256" key="9">
    <source>
        <dbReference type="SAM" id="MobiDB-lite"/>
    </source>
</evidence>
<comment type="subcellular location">
    <subcellularLocation>
        <location evidence="1">Cell membrane</location>
        <topology evidence="1">Multi-pass membrane protein</topology>
    </subcellularLocation>
</comment>
<proteinExistence type="predicted"/>
<evidence type="ECO:0000313" key="12">
    <source>
        <dbReference type="EMBL" id="GFS05488.1"/>
    </source>
</evidence>
<comment type="caution">
    <text evidence="12">The sequence shown here is derived from an EMBL/GenBank/DDBJ whole genome shotgun (WGS) entry which is preliminary data.</text>
</comment>
<accession>A0AAV4I552</accession>
<keyword evidence="3 10" id="KW-0812">Transmembrane</keyword>
<keyword evidence="8" id="KW-0807">Transducer</keyword>
<dbReference type="Proteomes" id="UP000762676">
    <property type="component" value="Unassembled WGS sequence"/>
</dbReference>
<evidence type="ECO:0000256" key="7">
    <source>
        <dbReference type="ARBA" id="ARBA00023170"/>
    </source>
</evidence>
<evidence type="ECO:0000256" key="6">
    <source>
        <dbReference type="ARBA" id="ARBA00023136"/>
    </source>
</evidence>
<feature type="transmembrane region" description="Helical" evidence="10">
    <location>
        <begin position="784"/>
        <end position="802"/>
    </location>
</feature>
<feature type="transmembrane region" description="Helical" evidence="10">
    <location>
        <begin position="94"/>
        <end position="115"/>
    </location>
</feature>
<dbReference type="AlphaFoldDB" id="A0AAV4I552"/>
<keyword evidence="2" id="KW-1003">Cell membrane</keyword>
<evidence type="ECO:0000256" key="2">
    <source>
        <dbReference type="ARBA" id="ARBA00022475"/>
    </source>
</evidence>
<keyword evidence="5" id="KW-0297">G-protein coupled receptor</keyword>
<evidence type="ECO:0000256" key="5">
    <source>
        <dbReference type="ARBA" id="ARBA00023040"/>
    </source>
</evidence>